<protein>
    <submittedName>
        <fullName evidence="2">Solute carrier family 40 protein</fullName>
    </submittedName>
</protein>
<proteinExistence type="predicted"/>
<reference evidence="1" key="1">
    <citation type="submission" date="2012-09" db="EMBL/GenBank/DDBJ databases">
        <authorList>
            <person name="Martin A.A."/>
        </authorList>
    </citation>
    <scope>NUCLEOTIDE SEQUENCE</scope>
</reference>
<name>A0A158P7C1_ANGCA</name>
<reference evidence="2" key="2">
    <citation type="submission" date="2016-04" db="UniProtKB">
        <authorList>
            <consortium name="WormBaseParasite"/>
        </authorList>
    </citation>
    <scope>IDENTIFICATION</scope>
</reference>
<evidence type="ECO:0000313" key="2">
    <source>
        <dbReference type="WBParaSite" id="ACAC_0000222401-mRNA-1"/>
    </source>
</evidence>
<accession>A0A158P7C1</accession>
<dbReference type="AlphaFoldDB" id="A0A158P7C1"/>
<dbReference type="WBParaSite" id="ACAC_0000222401-mRNA-1">
    <property type="protein sequence ID" value="ACAC_0000222401-mRNA-1"/>
    <property type="gene ID" value="ACAC_0000222401"/>
</dbReference>
<organism evidence="1 2">
    <name type="scientific">Angiostrongylus cantonensis</name>
    <name type="common">Rat lungworm</name>
    <dbReference type="NCBI Taxonomy" id="6313"/>
    <lineage>
        <taxon>Eukaryota</taxon>
        <taxon>Metazoa</taxon>
        <taxon>Ecdysozoa</taxon>
        <taxon>Nematoda</taxon>
        <taxon>Chromadorea</taxon>
        <taxon>Rhabditida</taxon>
        <taxon>Rhabditina</taxon>
        <taxon>Rhabditomorpha</taxon>
        <taxon>Strongyloidea</taxon>
        <taxon>Metastrongylidae</taxon>
        <taxon>Angiostrongylus</taxon>
    </lineage>
</organism>
<keyword evidence="1" id="KW-1185">Reference proteome</keyword>
<dbReference type="Proteomes" id="UP000035642">
    <property type="component" value="Unassembled WGS sequence"/>
</dbReference>
<evidence type="ECO:0000313" key="1">
    <source>
        <dbReference type="Proteomes" id="UP000035642"/>
    </source>
</evidence>
<sequence>MVSYKRKSLWTLYGHMIVYGRFLFDDVFPTQLLSYLDVVALRVDALKKGPHLVAKRIDERLAHAITFCEEMCGNVDLKQIVPGNVLDTVWMSSMQANRCRNPACCTGCASSNVLEQLNRATHSNFLSGSLLASLAAAHVDYLDFSAFPGMLVAVIGITASDICNFINGAISVMASASRSLDDQVDSVQLGHHLQRIPCGGPSSRIARRHVH</sequence>